<dbReference type="Pfam" id="PF03981">
    <property type="entry name" value="Ubiq_cyt_C_chap"/>
    <property type="match status" value="1"/>
</dbReference>
<name>A0A433A2K3_9FUNG</name>
<dbReference type="GO" id="GO:0005739">
    <property type="term" value="C:mitochondrion"/>
    <property type="evidence" value="ECO:0007669"/>
    <property type="project" value="TreeGrafter"/>
</dbReference>
<dbReference type="AlphaFoldDB" id="A0A433A2K3"/>
<organism evidence="5 6">
    <name type="scientific">Jimgerdemannia flammicorona</name>
    <dbReference type="NCBI Taxonomy" id="994334"/>
    <lineage>
        <taxon>Eukaryota</taxon>
        <taxon>Fungi</taxon>
        <taxon>Fungi incertae sedis</taxon>
        <taxon>Mucoromycota</taxon>
        <taxon>Mucoromycotina</taxon>
        <taxon>Endogonomycetes</taxon>
        <taxon>Endogonales</taxon>
        <taxon>Endogonaceae</taxon>
        <taxon>Jimgerdemannia</taxon>
    </lineage>
</organism>
<comment type="caution">
    <text evidence="5">The sequence shown here is derived from an EMBL/GenBank/DDBJ whole genome shotgun (WGS) entry which is preliminary data.</text>
</comment>
<evidence type="ECO:0000259" key="4">
    <source>
        <dbReference type="Pfam" id="PF03981"/>
    </source>
</evidence>
<dbReference type="GO" id="GO:0034551">
    <property type="term" value="P:mitochondrial respiratory chain complex III assembly"/>
    <property type="evidence" value="ECO:0007669"/>
    <property type="project" value="TreeGrafter"/>
</dbReference>
<dbReference type="EMBL" id="RBNI01019139">
    <property type="protein sequence ID" value="RUO96917.1"/>
    <property type="molecule type" value="Genomic_DNA"/>
</dbReference>
<dbReference type="PANTHER" id="PTHR12184">
    <property type="entry name" value="UBIQUINOL-CYTOCHROME C REDUCTASE COMPLEX ASSEMBLY FACTOR 1 FAMILY MEMBER"/>
    <property type="match status" value="1"/>
</dbReference>
<gene>
    <name evidence="5" type="ORF">BC936DRAFT_141263</name>
</gene>
<dbReference type="Proteomes" id="UP000268093">
    <property type="component" value="Unassembled WGS sequence"/>
</dbReference>
<keyword evidence="6" id="KW-1185">Reference proteome</keyword>
<sequence>MAATTSRNVLSLITKVSRPALRTATASRTLAPAIPCSAHNTLNRLFQRFASTSAPATSTQQSPESTPSAKKTEYSDTTKKIVFGLARVMGYYTVSSTAIRVSHELYALCARQAEERRDFYVTACDLPDNYQTWFAITQLHVWMLMVRLRAEKDGKIYTQELVNRLFEDAEERMRGHGHSSTGVWSPTTRACAKTTLCWLLLCGGKFSRFHYIGLLSPIPVIIAAIPLIHFSHTLSPRNLFATATDNTAVDLTRVVQYVRRELKSLDDAGSELVLTGSIEFGAPALEFPVLAAAGVAERLVAEEAN</sequence>
<evidence type="ECO:0000313" key="5">
    <source>
        <dbReference type="EMBL" id="RUO96917.1"/>
    </source>
</evidence>
<dbReference type="InterPro" id="IPR021150">
    <property type="entry name" value="Ubiq_cyt_c_chap"/>
</dbReference>
<feature type="transmembrane region" description="Helical" evidence="3">
    <location>
        <begin position="209"/>
        <end position="230"/>
    </location>
</feature>
<evidence type="ECO:0000256" key="1">
    <source>
        <dbReference type="ARBA" id="ARBA00006407"/>
    </source>
</evidence>
<reference evidence="5 6" key="1">
    <citation type="journal article" date="2018" name="New Phytol.">
        <title>Phylogenomics of Endogonaceae and evolution of mycorrhizas within Mucoromycota.</title>
        <authorList>
            <person name="Chang Y."/>
            <person name="Desiro A."/>
            <person name="Na H."/>
            <person name="Sandor L."/>
            <person name="Lipzen A."/>
            <person name="Clum A."/>
            <person name="Barry K."/>
            <person name="Grigoriev I.V."/>
            <person name="Martin F.M."/>
            <person name="Stajich J.E."/>
            <person name="Smith M.E."/>
            <person name="Bonito G."/>
            <person name="Spatafora J.W."/>
        </authorList>
    </citation>
    <scope>NUCLEOTIDE SEQUENCE [LARGE SCALE GENOMIC DNA]</scope>
    <source>
        <strain evidence="5 6">GMNB39</strain>
    </source>
</reference>
<protein>
    <recommendedName>
        <fullName evidence="4">Ubiquinol-cytochrome c chaperone domain-containing protein</fullName>
    </recommendedName>
</protein>
<dbReference type="OrthoDB" id="10253878at2759"/>
<keyword evidence="3" id="KW-1133">Transmembrane helix</keyword>
<comment type="similarity">
    <text evidence="1">Belongs to the CBP3 family.</text>
</comment>
<evidence type="ECO:0000313" key="6">
    <source>
        <dbReference type="Proteomes" id="UP000268093"/>
    </source>
</evidence>
<feature type="region of interest" description="Disordered" evidence="2">
    <location>
        <begin position="52"/>
        <end position="73"/>
    </location>
</feature>
<feature type="compositionally biased region" description="Low complexity" evidence="2">
    <location>
        <begin position="52"/>
        <end position="69"/>
    </location>
</feature>
<evidence type="ECO:0000256" key="3">
    <source>
        <dbReference type="SAM" id="Phobius"/>
    </source>
</evidence>
<accession>A0A433A2K3</accession>
<feature type="domain" description="Ubiquinol-cytochrome c chaperone" evidence="4">
    <location>
        <begin position="123"/>
        <end position="183"/>
    </location>
</feature>
<proteinExistence type="inferred from homology"/>
<dbReference type="InterPro" id="IPR007129">
    <property type="entry name" value="Ubiqinol_cyt_c_chaperone_CPB3"/>
</dbReference>
<keyword evidence="3" id="KW-0472">Membrane</keyword>
<dbReference type="PANTHER" id="PTHR12184:SF1">
    <property type="entry name" value="UBIQUINOL-CYTOCHROME-C REDUCTASE COMPLEX ASSEMBLY FACTOR 1"/>
    <property type="match status" value="1"/>
</dbReference>
<keyword evidence="3" id="KW-0812">Transmembrane</keyword>
<evidence type="ECO:0000256" key="2">
    <source>
        <dbReference type="SAM" id="MobiDB-lite"/>
    </source>
</evidence>